<proteinExistence type="predicted"/>
<evidence type="ECO:0000313" key="1">
    <source>
        <dbReference type="EMBL" id="KAJ0214466.1"/>
    </source>
</evidence>
<dbReference type="AlphaFoldDB" id="A0A9R1W1F0"/>
<accession>A0A9R1W1F0</accession>
<keyword evidence="2" id="KW-1185">Reference proteome</keyword>
<organism evidence="1 2">
    <name type="scientific">Lactuca sativa</name>
    <name type="common">Garden lettuce</name>
    <dbReference type="NCBI Taxonomy" id="4236"/>
    <lineage>
        <taxon>Eukaryota</taxon>
        <taxon>Viridiplantae</taxon>
        <taxon>Streptophyta</taxon>
        <taxon>Embryophyta</taxon>
        <taxon>Tracheophyta</taxon>
        <taxon>Spermatophyta</taxon>
        <taxon>Magnoliopsida</taxon>
        <taxon>eudicotyledons</taxon>
        <taxon>Gunneridae</taxon>
        <taxon>Pentapetalae</taxon>
        <taxon>asterids</taxon>
        <taxon>campanulids</taxon>
        <taxon>Asterales</taxon>
        <taxon>Asteraceae</taxon>
        <taxon>Cichorioideae</taxon>
        <taxon>Cichorieae</taxon>
        <taxon>Lactucinae</taxon>
        <taxon>Lactuca</taxon>
    </lineage>
</organism>
<gene>
    <name evidence="1" type="ORF">LSAT_V11C400160100</name>
</gene>
<protein>
    <submittedName>
        <fullName evidence="1">Uncharacterized protein</fullName>
    </submittedName>
</protein>
<evidence type="ECO:0000313" key="2">
    <source>
        <dbReference type="Proteomes" id="UP000235145"/>
    </source>
</evidence>
<comment type="caution">
    <text evidence="1">The sequence shown here is derived from an EMBL/GenBank/DDBJ whole genome shotgun (WGS) entry which is preliminary data.</text>
</comment>
<reference evidence="1 2" key="1">
    <citation type="journal article" date="2017" name="Nat. Commun.">
        <title>Genome assembly with in vitro proximity ligation data and whole-genome triplication in lettuce.</title>
        <authorList>
            <person name="Reyes-Chin-Wo S."/>
            <person name="Wang Z."/>
            <person name="Yang X."/>
            <person name="Kozik A."/>
            <person name="Arikit S."/>
            <person name="Song C."/>
            <person name="Xia L."/>
            <person name="Froenicke L."/>
            <person name="Lavelle D.O."/>
            <person name="Truco M.J."/>
            <person name="Xia R."/>
            <person name="Zhu S."/>
            <person name="Xu C."/>
            <person name="Xu H."/>
            <person name="Xu X."/>
            <person name="Cox K."/>
            <person name="Korf I."/>
            <person name="Meyers B.C."/>
            <person name="Michelmore R.W."/>
        </authorList>
    </citation>
    <scope>NUCLEOTIDE SEQUENCE [LARGE SCALE GENOMIC DNA]</scope>
    <source>
        <strain evidence="2">cv. Salinas</strain>
        <tissue evidence="1">Seedlings</tissue>
    </source>
</reference>
<dbReference type="EMBL" id="NBSK02000004">
    <property type="protein sequence ID" value="KAJ0214466.1"/>
    <property type="molecule type" value="Genomic_DNA"/>
</dbReference>
<dbReference type="Proteomes" id="UP000235145">
    <property type="component" value="Unassembled WGS sequence"/>
</dbReference>
<name>A0A9R1W1F0_LACSA</name>
<sequence>MLVDTLAKGAFLTKCYEESMDMSDRIGTNNFQWPTYTIQTRNARGSIKIEARLVAQNDELVSDVLCQRKKIDMIFCAFYEAKHEYSKCPQNPESMFFMKR</sequence>